<reference evidence="4" key="1">
    <citation type="journal article" date="2017" name="Aquat. Toxicol.">
        <title>Spliced leader-based analyses reveal the effects of polycyclic aromatic hydrocarbons on gene expression in the copepod Pseudodiaptomus poplesia.</title>
        <authorList>
            <person name="Zhuang Y."/>
            <person name="Yang F."/>
            <person name="Xu D."/>
            <person name="Chen H."/>
            <person name="Zhang H."/>
            <person name="Liu G."/>
        </authorList>
    </citation>
    <scope>NUCLEOTIDE SEQUENCE</scope>
</reference>
<evidence type="ECO:0000256" key="1">
    <source>
        <dbReference type="ARBA" id="ARBA00011738"/>
    </source>
</evidence>
<dbReference type="CDD" id="cd03045">
    <property type="entry name" value="GST_N_Delta_Epsilon"/>
    <property type="match status" value="1"/>
</dbReference>
<dbReference type="PROSITE" id="PS50404">
    <property type="entry name" value="GST_NTER"/>
    <property type="match status" value="1"/>
</dbReference>
<dbReference type="AlphaFoldDB" id="A0A1S6GL69"/>
<dbReference type="InterPro" id="IPR036249">
    <property type="entry name" value="Thioredoxin-like_sf"/>
</dbReference>
<dbReference type="SFLD" id="SFLDG01153">
    <property type="entry name" value="Main.4:_Theta-like"/>
    <property type="match status" value="1"/>
</dbReference>
<dbReference type="GO" id="GO:0006749">
    <property type="term" value="P:glutathione metabolic process"/>
    <property type="evidence" value="ECO:0007669"/>
    <property type="project" value="TreeGrafter"/>
</dbReference>
<dbReference type="InterPro" id="IPR004045">
    <property type="entry name" value="Glutathione_S-Trfase_N"/>
</dbReference>
<dbReference type="GO" id="GO:0004364">
    <property type="term" value="F:glutathione transferase activity"/>
    <property type="evidence" value="ECO:0007669"/>
    <property type="project" value="TreeGrafter"/>
</dbReference>
<dbReference type="FunFam" id="3.40.30.10:FF:000034">
    <property type="entry name" value="glutathione S-transferase 1"/>
    <property type="match status" value="1"/>
</dbReference>
<dbReference type="SFLD" id="SFLDG00358">
    <property type="entry name" value="Main_(cytGST)"/>
    <property type="match status" value="1"/>
</dbReference>
<organism evidence="4">
    <name type="scientific">Pseudodiaptomus poplesia</name>
    <dbReference type="NCBI Taxonomy" id="213370"/>
    <lineage>
        <taxon>Eukaryota</taxon>
        <taxon>Metazoa</taxon>
        <taxon>Ecdysozoa</taxon>
        <taxon>Arthropoda</taxon>
        <taxon>Crustacea</taxon>
        <taxon>Multicrustacea</taxon>
        <taxon>Hexanauplia</taxon>
        <taxon>Copepoda</taxon>
        <taxon>Calanoida</taxon>
        <taxon>Pseudodiaptomidae</taxon>
        <taxon>Pseudodiaptomus</taxon>
    </lineage>
</organism>
<dbReference type="SUPFAM" id="SSF47616">
    <property type="entry name" value="GST C-terminal domain-like"/>
    <property type="match status" value="1"/>
</dbReference>
<dbReference type="PANTHER" id="PTHR43969:SF9">
    <property type="entry name" value="GLUTATHIONE S TRANSFERASE D10, ISOFORM A-RELATED"/>
    <property type="match status" value="1"/>
</dbReference>
<dbReference type="InterPro" id="IPR010987">
    <property type="entry name" value="Glutathione-S-Trfase_C-like"/>
</dbReference>
<sequence length="221" mass="24603">MAPIEIYGMQLSAPCRIVEMTCEMLGLEYNFNQVDLMAGEHMKPEYLAINPQHNIPAIVDGEFKINESRAIAGYLAHKYGKDDTLYPKDPETRAIVDQRMYFDMGVFYKACGDFFYPAMFGKGNPAGEAEHNRLKEVLGWLDGWVSGGKYMAGTDSIPLGDLSLVAPYATLKGVEFLDLWESKTLDAWFEKGKPKIPNYGKVNGEGGVIFGGFYKSKVGVK</sequence>
<evidence type="ECO:0000259" key="3">
    <source>
        <dbReference type="PROSITE" id="PS50405"/>
    </source>
</evidence>
<comment type="subunit">
    <text evidence="1">Homodimer.</text>
</comment>
<protein>
    <submittedName>
        <fullName evidence="4">Glutathione S-transferase delta-epsilon 2</fullName>
    </submittedName>
</protein>
<proteinExistence type="evidence at transcript level"/>
<dbReference type="SFLD" id="SFLDS00019">
    <property type="entry name" value="Glutathione_Transferase_(cytos"/>
    <property type="match status" value="1"/>
</dbReference>
<dbReference type="InterPro" id="IPR036282">
    <property type="entry name" value="Glutathione-S-Trfase_C_sf"/>
</dbReference>
<dbReference type="Pfam" id="PF13417">
    <property type="entry name" value="GST_N_3"/>
    <property type="match status" value="1"/>
</dbReference>
<evidence type="ECO:0000313" key="4">
    <source>
        <dbReference type="EMBL" id="AQS22597.1"/>
    </source>
</evidence>
<keyword evidence="4" id="KW-0808">Transferase</keyword>
<dbReference type="CDD" id="cd03177">
    <property type="entry name" value="GST_C_Delta_Epsilon"/>
    <property type="match status" value="1"/>
</dbReference>
<dbReference type="SUPFAM" id="SSF52833">
    <property type="entry name" value="Thioredoxin-like"/>
    <property type="match status" value="1"/>
</dbReference>
<accession>A0A1S6GL69</accession>
<dbReference type="InterPro" id="IPR040079">
    <property type="entry name" value="Glutathione_S-Trfase"/>
</dbReference>
<dbReference type="FunFam" id="1.20.1050.10:FF:000007">
    <property type="entry name" value="Glutathione S-transferase 1-1"/>
    <property type="match status" value="1"/>
</dbReference>
<dbReference type="Gene3D" id="1.20.1050.10">
    <property type="match status" value="1"/>
</dbReference>
<feature type="domain" description="GST C-terminal" evidence="3">
    <location>
        <begin position="89"/>
        <end position="218"/>
    </location>
</feature>
<feature type="domain" description="GST N-terminal" evidence="2">
    <location>
        <begin position="2"/>
        <end position="83"/>
    </location>
</feature>
<evidence type="ECO:0000259" key="2">
    <source>
        <dbReference type="PROSITE" id="PS50404"/>
    </source>
</evidence>
<dbReference type="EMBL" id="KY314163">
    <property type="protein sequence ID" value="AQS22597.1"/>
    <property type="molecule type" value="mRNA"/>
</dbReference>
<dbReference type="Gene3D" id="3.40.30.10">
    <property type="entry name" value="Glutaredoxin"/>
    <property type="match status" value="1"/>
</dbReference>
<dbReference type="PROSITE" id="PS50405">
    <property type="entry name" value="GST_CTER"/>
    <property type="match status" value="1"/>
</dbReference>
<name>A0A1S6GL69_9MAXI</name>
<dbReference type="PANTHER" id="PTHR43969">
    <property type="entry name" value="GLUTATHIONE S TRANSFERASE D10, ISOFORM A-RELATED"/>
    <property type="match status" value="1"/>
</dbReference>